<dbReference type="Gene3D" id="3.30.420.10">
    <property type="entry name" value="Ribonuclease H-like superfamily/Ribonuclease H"/>
    <property type="match status" value="1"/>
</dbReference>
<dbReference type="GO" id="GO:0003676">
    <property type="term" value="F:nucleic acid binding"/>
    <property type="evidence" value="ECO:0007669"/>
    <property type="project" value="InterPro"/>
</dbReference>
<dbReference type="PANTHER" id="PTHR33481:SF1">
    <property type="entry name" value="ENDONUCLEASE_EXONUCLEASE_PHOSPHATASE DOMAIN-CONTAINING PROTEIN-RELATED"/>
    <property type="match status" value="1"/>
</dbReference>
<dbReference type="CDD" id="cd01650">
    <property type="entry name" value="RT_nLTR_like"/>
    <property type="match status" value="1"/>
</dbReference>
<proteinExistence type="predicted"/>
<dbReference type="InterPro" id="IPR012337">
    <property type="entry name" value="RNaseH-like_sf"/>
</dbReference>
<dbReference type="GO" id="GO:0005739">
    <property type="term" value="C:mitochondrion"/>
    <property type="evidence" value="ECO:0007669"/>
    <property type="project" value="UniProtKB-SubCell"/>
</dbReference>
<feature type="domain" description="HTH TFE/IIEalpha-type" evidence="7">
    <location>
        <begin position="988"/>
        <end position="1079"/>
    </location>
</feature>
<evidence type="ECO:0000313" key="9">
    <source>
        <dbReference type="Proteomes" id="UP000054544"/>
    </source>
</evidence>
<gene>
    <name evidence="8" type="ORF">H634G_08585</name>
</gene>
<keyword evidence="9" id="KW-1185">Reference proteome</keyword>
<keyword evidence="4" id="KW-0804">Transcription</keyword>
<dbReference type="Proteomes" id="UP000054544">
    <property type="component" value="Unassembled WGS sequence"/>
</dbReference>
<dbReference type="InterPro" id="IPR043502">
    <property type="entry name" value="DNA/RNA_pol_sf"/>
</dbReference>
<evidence type="ECO:0000313" key="8">
    <source>
        <dbReference type="EMBL" id="KJK76179.1"/>
    </source>
</evidence>
<evidence type="ECO:0000256" key="1">
    <source>
        <dbReference type="ARBA" id="ARBA00004173"/>
    </source>
</evidence>
<evidence type="ECO:0008006" key="10">
    <source>
        <dbReference type="Google" id="ProtNLM"/>
    </source>
</evidence>
<dbReference type="PROSITE" id="PS51344">
    <property type="entry name" value="HTH_TFE_IIE"/>
    <property type="match status" value="1"/>
</dbReference>
<evidence type="ECO:0000259" key="7">
    <source>
        <dbReference type="PROSITE" id="PS51344"/>
    </source>
</evidence>
<sequence>MEDYNLTSTLIPGTITYEEGERQATVDLCLVTVGLADRVIRSGVDREFDHDSDHLPVVTSFDLSIKQHSREPRKNWKSIDEKKFKSVVLRKLPPLRRPGTRSALDQYAAEIVAALQNAIETAVPQRMWSPKARRGWDEECMRVLAEAKRLRRLHSLYHTDETWEAYRKARNHKGRVIKKALRRGHRENVEKASESPEALWKMARWARNRNAPAPEVTPALQHPDTLQMTSDTAEKADIFRRAFFPCPPEADISDIEGAVYPERIDMPAITEQEVERAIREASPLKAPGPDSIPNKALQLVTTWIKPHLAALFNQSLTLGYCPQHFRESTTVVLRKHGKDNYTVPGSYRPIGLLNTIGKIMDAIIANRLSYVAETYDLLPVTHIGGRKLRSAEHAIHHIIDKIYEAWNRGQGQVASLLLLDVSGAFDNISHKRLLHNLRKRRIDEKTVRWISSLLEDRHTRVSLDGFKTERHKVSTGTVQGSPLSPILYIFYNADLIERCNLAEDTTATGFIDDVAILTWGDNTTETCAKLQCALQTAEQWAKTHASVFSPNKFQLIHFTRARTRVDTQHPLRTAWGEIQAKPTCKYLGVTMDSALRWKPHIDEIRRKVTKTISALCSLGGSTWGLTFQDMRKIYRGVVVPQIMYACSAWSNANWRTRNMPYTNKTLVNLQSLQARAARLISGAFKATSTPALDIETHLLPIEHQIWKHNIECLGRIGLGEQDLREEEPQHGANGQRIRKTRMSPRKAIQKAIQDEQGFNIKRLEVITPHFVPPWWTSPKTFIEESAEKAQERHQYSIDNEPSAIHIYTDGSGINGHVGAAAVCTTTSQIKSAYMGDDAVSTVYAGELQGISLALQIAQEDRNRGNIRNKVLIYTDNQAAIRSVARPTETHLQRHVDVGVGLPWKISACGIARYDISWLVSTITDYFNFDRVKPNLKRALADGLQSSDLLIWDLAATAACERTPSPQNPSRASLELHLPKARPMSYRELAAAAISVMRAFYPTRDILVMDALILHEALRDDDLAYLMAINTKDLHKICGKLREDGFLTVHTRLEQREDNSRSSNRTWYYINYRHTIDAIKWRLYTIINEPQGSPIPANEKKEYYCNFCKARWTTTEILDSVGASGFLCHRCNHTLICEADRTSTGHEQSTRLNDQFQFISELLPNIDSSHIPEYDFNTALWKARPVIRDAAHQRAAIITMDGDPNRPMAVKGLTNTGPKSITVNISTSDDTSVAEREAKKARITHQNALPSWMSNSTVTGESFSGTSGVGISAANQGKANKAAIPNTLADTSTSVEIDDYFEKLKAEQAAMMAQRSIQDDEDEDFVSDDEGDDDEFEDAQALGNNSNVGVSENIVLNPKELGGMPWDGSLDERA</sequence>
<keyword evidence="3" id="KW-0496">Mitochondrion</keyword>
<feature type="domain" description="Reverse transcriptase" evidence="6">
    <location>
        <begin position="314"/>
        <end position="591"/>
    </location>
</feature>
<protein>
    <recommendedName>
        <fullName evidence="10">Reverse transcriptase domain-containing protein</fullName>
    </recommendedName>
</protein>
<keyword evidence="2" id="KW-0805">Transcription regulation</keyword>
<evidence type="ECO:0000259" key="6">
    <source>
        <dbReference type="PROSITE" id="PS50878"/>
    </source>
</evidence>
<dbReference type="EMBL" id="KE384747">
    <property type="protein sequence ID" value="KJK76179.1"/>
    <property type="molecule type" value="Genomic_DNA"/>
</dbReference>
<evidence type="ECO:0000256" key="3">
    <source>
        <dbReference type="ARBA" id="ARBA00023128"/>
    </source>
</evidence>
<name>A0A0D9NQF1_METAN</name>
<organism evidence="8 9">
    <name type="scientific">Metarhizium anisopliae BRIP 53293</name>
    <dbReference type="NCBI Taxonomy" id="1291518"/>
    <lineage>
        <taxon>Eukaryota</taxon>
        <taxon>Fungi</taxon>
        <taxon>Dikarya</taxon>
        <taxon>Ascomycota</taxon>
        <taxon>Pezizomycotina</taxon>
        <taxon>Sordariomycetes</taxon>
        <taxon>Hypocreomycetidae</taxon>
        <taxon>Hypocreales</taxon>
        <taxon>Clavicipitaceae</taxon>
        <taxon>Metarhizium</taxon>
    </lineage>
</organism>
<feature type="region of interest" description="Disordered" evidence="5">
    <location>
        <begin position="1311"/>
        <end position="1373"/>
    </location>
</feature>
<dbReference type="InterPro" id="IPR017919">
    <property type="entry name" value="TFIIE/TFIIEa_HTH"/>
</dbReference>
<dbReference type="Pfam" id="PF00078">
    <property type="entry name" value="RVT_1"/>
    <property type="match status" value="1"/>
</dbReference>
<dbReference type="PANTHER" id="PTHR33481">
    <property type="entry name" value="REVERSE TRANSCRIPTASE"/>
    <property type="match status" value="1"/>
</dbReference>
<reference evidence="9" key="1">
    <citation type="journal article" date="2014" name="BMC Genomics">
        <title>The genome sequence of the biocontrol fungus Metarhizium anisopliae and comparative genomics of Metarhizium species.</title>
        <authorList>
            <person name="Pattemore J.A."/>
            <person name="Hane J.K."/>
            <person name="Williams A.H."/>
            <person name="Wilson B.A."/>
            <person name="Stodart B.J."/>
            <person name="Ash G.J."/>
        </authorList>
    </citation>
    <scope>NUCLEOTIDE SEQUENCE [LARGE SCALE GENOMIC DNA]</scope>
    <source>
        <strain evidence="9">BRIP 53293</strain>
    </source>
</reference>
<dbReference type="SUPFAM" id="SSF53098">
    <property type="entry name" value="Ribonuclease H-like"/>
    <property type="match status" value="1"/>
</dbReference>
<feature type="compositionally biased region" description="Acidic residues" evidence="5">
    <location>
        <begin position="1318"/>
        <end position="1337"/>
    </location>
</feature>
<dbReference type="InterPro" id="IPR024550">
    <property type="entry name" value="TFIIEa/SarR/Rpc3_HTH_dom"/>
</dbReference>
<dbReference type="InterPro" id="IPR000477">
    <property type="entry name" value="RT_dom"/>
</dbReference>
<dbReference type="SUPFAM" id="SSF56219">
    <property type="entry name" value="DNase I-like"/>
    <property type="match status" value="1"/>
</dbReference>
<dbReference type="SUPFAM" id="SSF56672">
    <property type="entry name" value="DNA/RNA polymerases"/>
    <property type="match status" value="1"/>
</dbReference>
<dbReference type="PROSITE" id="PS50878">
    <property type="entry name" value="RT_POL"/>
    <property type="match status" value="1"/>
</dbReference>
<evidence type="ECO:0000256" key="4">
    <source>
        <dbReference type="ARBA" id="ARBA00023163"/>
    </source>
</evidence>
<dbReference type="InterPro" id="IPR002853">
    <property type="entry name" value="TFIIE_asu"/>
</dbReference>
<evidence type="ECO:0000256" key="2">
    <source>
        <dbReference type="ARBA" id="ARBA00023015"/>
    </source>
</evidence>
<dbReference type="InterPro" id="IPR036397">
    <property type="entry name" value="RNaseH_sf"/>
</dbReference>
<accession>A0A0D9NQF1</accession>
<dbReference type="SMART" id="SM00531">
    <property type="entry name" value="TFIIE"/>
    <property type="match status" value="1"/>
</dbReference>
<dbReference type="CDD" id="cd09276">
    <property type="entry name" value="Rnase_HI_RT_non_LTR"/>
    <property type="match status" value="1"/>
</dbReference>
<dbReference type="Pfam" id="PF02002">
    <property type="entry name" value="TFIIE_alpha"/>
    <property type="match status" value="1"/>
</dbReference>
<evidence type="ECO:0000256" key="5">
    <source>
        <dbReference type="SAM" id="MobiDB-lite"/>
    </source>
</evidence>
<dbReference type="InterPro" id="IPR036691">
    <property type="entry name" value="Endo/exonu/phosph_ase_sf"/>
</dbReference>
<comment type="subcellular location">
    <subcellularLocation>
        <location evidence="1">Mitochondrion</location>
    </subcellularLocation>
</comment>
<dbReference type="STRING" id="1291518.A0A0D9NQF1"/>
<dbReference type="GO" id="GO:0006367">
    <property type="term" value="P:transcription initiation at RNA polymerase II promoter"/>
    <property type="evidence" value="ECO:0007669"/>
    <property type="project" value="InterPro"/>
</dbReference>